<organism evidence="6">
    <name type="scientific">Magallana gigas</name>
    <name type="common">Pacific oyster</name>
    <name type="synonym">Crassostrea gigas</name>
    <dbReference type="NCBI Taxonomy" id="29159"/>
    <lineage>
        <taxon>Eukaryota</taxon>
        <taxon>Metazoa</taxon>
        <taxon>Spiralia</taxon>
        <taxon>Lophotrochozoa</taxon>
        <taxon>Mollusca</taxon>
        <taxon>Bivalvia</taxon>
        <taxon>Autobranchia</taxon>
        <taxon>Pteriomorphia</taxon>
        <taxon>Ostreida</taxon>
        <taxon>Ostreoidea</taxon>
        <taxon>Ostreidae</taxon>
        <taxon>Magallana</taxon>
    </lineage>
</organism>
<dbReference type="PROSITE" id="PS51185">
    <property type="entry name" value="WHEP_TRS_2"/>
    <property type="match status" value="1"/>
</dbReference>
<dbReference type="HOGENOM" id="CLU_2280127_0_0_1"/>
<dbReference type="InterPro" id="IPR009068">
    <property type="entry name" value="uS15_NS1_RNA-bd_sf"/>
</dbReference>
<keyword evidence="4" id="KW-0648">Protein biosynthesis</keyword>
<keyword evidence="3" id="KW-0067">ATP-binding</keyword>
<dbReference type="EMBL" id="JH816272">
    <property type="protein sequence ID" value="EKC18183.1"/>
    <property type="molecule type" value="Genomic_DNA"/>
</dbReference>
<name>K1P9T9_MAGGI</name>
<keyword evidence="1" id="KW-0436">Ligase</keyword>
<keyword evidence="5 6" id="KW-0030">Aminoacyl-tRNA synthetase</keyword>
<dbReference type="GO" id="GO:0006418">
    <property type="term" value="P:tRNA aminoacylation for protein translation"/>
    <property type="evidence" value="ECO:0007669"/>
    <property type="project" value="InterPro"/>
</dbReference>
<dbReference type="SMART" id="SM00991">
    <property type="entry name" value="WHEP-TRS"/>
    <property type="match status" value="1"/>
</dbReference>
<protein>
    <submittedName>
        <fullName evidence="6">Methionyl-tRNA synthetase, cytoplasmic</fullName>
    </submittedName>
</protein>
<dbReference type="Pfam" id="PF00458">
    <property type="entry name" value="WHEP-TRS"/>
    <property type="match status" value="1"/>
</dbReference>
<reference evidence="6" key="1">
    <citation type="journal article" date="2012" name="Nature">
        <title>The oyster genome reveals stress adaptation and complexity of shell formation.</title>
        <authorList>
            <person name="Zhang G."/>
            <person name="Fang X."/>
            <person name="Guo X."/>
            <person name="Li L."/>
            <person name="Luo R."/>
            <person name="Xu F."/>
            <person name="Yang P."/>
            <person name="Zhang L."/>
            <person name="Wang X."/>
            <person name="Qi H."/>
            <person name="Xiong Z."/>
            <person name="Que H."/>
            <person name="Xie Y."/>
            <person name="Holland P.W."/>
            <person name="Paps J."/>
            <person name="Zhu Y."/>
            <person name="Wu F."/>
            <person name="Chen Y."/>
            <person name="Wang J."/>
            <person name="Peng C."/>
            <person name="Meng J."/>
            <person name="Yang L."/>
            <person name="Liu J."/>
            <person name="Wen B."/>
            <person name="Zhang N."/>
            <person name="Huang Z."/>
            <person name="Zhu Q."/>
            <person name="Feng Y."/>
            <person name="Mount A."/>
            <person name="Hedgecock D."/>
            <person name="Xu Z."/>
            <person name="Liu Y."/>
            <person name="Domazet-Loso T."/>
            <person name="Du Y."/>
            <person name="Sun X."/>
            <person name="Zhang S."/>
            <person name="Liu B."/>
            <person name="Cheng P."/>
            <person name="Jiang X."/>
            <person name="Li J."/>
            <person name="Fan D."/>
            <person name="Wang W."/>
            <person name="Fu W."/>
            <person name="Wang T."/>
            <person name="Wang B."/>
            <person name="Zhang J."/>
            <person name="Peng Z."/>
            <person name="Li Y."/>
            <person name="Li N."/>
            <person name="Wang J."/>
            <person name="Chen M."/>
            <person name="He Y."/>
            <person name="Tan F."/>
            <person name="Song X."/>
            <person name="Zheng Q."/>
            <person name="Huang R."/>
            <person name="Yang H."/>
            <person name="Du X."/>
            <person name="Chen L."/>
            <person name="Yang M."/>
            <person name="Gaffney P.M."/>
            <person name="Wang S."/>
            <person name="Luo L."/>
            <person name="She Z."/>
            <person name="Ming Y."/>
            <person name="Huang W."/>
            <person name="Zhang S."/>
            <person name="Huang B."/>
            <person name="Zhang Y."/>
            <person name="Qu T."/>
            <person name="Ni P."/>
            <person name="Miao G."/>
            <person name="Wang J."/>
            <person name="Wang Q."/>
            <person name="Steinberg C.E."/>
            <person name="Wang H."/>
            <person name="Li N."/>
            <person name="Qian L."/>
            <person name="Zhang G."/>
            <person name="Li Y."/>
            <person name="Yang H."/>
            <person name="Liu X."/>
            <person name="Wang J."/>
            <person name="Yin Y."/>
            <person name="Wang J."/>
        </authorList>
    </citation>
    <scope>NUCLEOTIDE SEQUENCE [LARGE SCALE GENOMIC DNA]</scope>
    <source>
        <strain evidence="6">05x7-T-G4-1.051#20</strain>
    </source>
</reference>
<evidence type="ECO:0000256" key="2">
    <source>
        <dbReference type="ARBA" id="ARBA00022741"/>
    </source>
</evidence>
<dbReference type="AlphaFoldDB" id="K1P9T9"/>
<proteinExistence type="predicted"/>
<evidence type="ECO:0000256" key="4">
    <source>
        <dbReference type="ARBA" id="ARBA00022917"/>
    </source>
</evidence>
<dbReference type="InterPro" id="IPR000738">
    <property type="entry name" value="WHEP-TRS_dom"/>
</dbReference>
<evidence type="ECO:0000256" key="5">
    <source>
        <dbReference type="ARBA" id="ARBA00023146"/>
    </source>
</evidence>
<dbReference type="GO" id="GO:0005524">
    <property type="term" value="F:ATP binding"/>
    <property type="evidence" value="ECO:0007669"/>
    <property type="project" value="UniProtKB-KW"/>
</dbReference>
<accession>K1P9T9</accession>
<dbReference type="GO" id="GO:0004812">
    <property type="term" value="F:aminoacyl-tRNA ligase activity"/>
    <property type="evidence" value="ECO:0007669"/>
    <property type="project" value="UniProtKB-KW"/>
</dbReference>
<evidence type="ECO:0000256" key="3">
    <source>
        <dbReference type="ARBA" id="ARBA00022840"/>
    </source>
</evidence>
<gene>
    <name evidence="6" type="ORF">CGI_10014622</name>
</gene>
<evidence type="ECO:0000256" key="1">
    <source>
        <dbReference type="ARBA" id="ARBA00022598"/>
    </source>
</evidence>
<sequence length="102" mass="11226">MHEIKYYFAITKTKVNTNKKPEVVSSGTTANGAVDSQEVERLTEAVSKQGLLVRDLKSQKAEKSRINSEVAKLLDLKRKLAVAQEQDPEALTGGNGKRGKKK</sequence>
<keyword evidence="2" id="KW-0547">Nucleotide-binding</keyword>
<evidence type="ECO:0000313" key="6">
    <source>
        <dbReference type="EMBL" id="EKC18183.1"/>
    </source>
</evidence>
<dbReference type="InParanoid" id="K1P9T9"/>
<dbReference type="SUPFAM" id="SSF47060">
    <property type="entry name" value="S15/NS1 RNA-binding domain"/>
    <property type="match status" value="1"/>
</dbReference>
<dbReference type="Gene3D" id="1.10.287.10">
    <property type="entry name" value="S15/NS1, RNA-binding"/>
    <property type="match status" value="1"/>
</dbReference>